<dbReference type="CDD" id="cd00077">
    <property type="entry name" value="HDc"/>
    <property type="match status" value="1"/>
</dbReference>
<feature type="coiled-coil region" evidence="1">
    <location>
        <begin position="229"/>
        <end position="256"/>
    </location>
</feature>
<evidence type="ECO:0000259" key="3">
    <source>
        <dbReference type="PROSITE" id="PS50885"/>
    </source>
</evidence>
<dbReference type="PROSITE" id="PS50885">
    <property type="entry name" value="HAMP"/>
    <property type="match status" value="1"/>
</dbReference>
<feature type="transmembrane region" description="Helical" evidence="2">
    <location>
        <begin position="20"/>
        <end position="41"/>
    </location>
</feature>
<feature type="transmembrane region" description="Helical" evidence="2">
    <location>
        <begin position="167"/>
        <end position="187"/>
    </location>
</feature>
<dbReference type="Gene3D" id="3.30.450.40">
    <property type="match status" value="1"/>
</dbReference>
<keyword evidence="2" id="KW-0472">Membrane</keyword>
<keyword evidence="2" id="KW-1133">Transmembrane helix</keyword>
<accession>A0A7C0X8P1</accession>
<dbReference type="Pfam" id="PF00672">
    <property type="entry name" value="HAMP"/>
    <property type="match status" value="1"/>
</dbReference>
<keyword evidence="1" id="KW-0175">Coiled coil</keyword>
<dbReference type="SUPFAM" id="SSF103190">
    <property type="entry name" value="Sensory domain-like"/>
    <property type="match status" value="1"/>
</dbReference>
<dbReference type="NCBIfam" id="TIGR00277">
    <property type="entry name" value="HDIG"/>
    <property type="match status" value="1"/>
</dbReference>
<keyword evidence="2" id="KW-0812">Transmembrane</keyword>
<dbReference type="SUPFAM" id="SSF109604">
    <property type="entry name" value="HD-domain/PDEase-like"/>
    <property type="match status" value="1"/>
</dbReference>
<dbReference type="Pfam" id="PF01590">
    <property type="entry name" value="GAF"/>
    <property type="match status" value="1"/>
</dbReference>
<protein>
    <submittedName>
        <fullName evidence="5">HD domain-containing protein</fullName>
    </submittedName>
</protein>
<gene>
    <name evidence="5" type="ORF">ENG67_03445</name>
</gene>
<dbReference type="PANTHER" id="PTHR43155">
    <property type="entry name" value="CYCLIC DI-GMP PHOSPHODIESTERASE PA4108-RELATED"/>
    <property type="match status" value="1"/>
</dbReference>
<dbReference type="InterPro" id="IPR029016">
    <property type="entry name" value="GAF-like_dom_sf"/>
</dbReference>
<dbReference type="SMART" id="SM00065">
    <property type="entry name" value="GAF"/>
    <property type="match status" value="1"/>
</dbReference>
<dbReference type="InterPro" id="IPR006675">
    <property type="entry name" value="HDIG_dom"/>
</dbReference>
<evidence type="ECO:0000259" key="4">
    <source>
        <dbReference type="PROSITE" id="PS51832"/>
    </source>
</evidence>
<evidence type="ECO:0000256" key="2">
    <source>
        <dbReference type="SAM" id="Phobius"/>
    </source>
</evidence>
<dbReference type="AlphaFoldDB" id="A0A7C0X8P1"/>
<evidence type="ECO:0000256" key="1">
    <source>
        <dbReference type="SAM" id="Coils"/>
    </source>
</evidence>
<dbReference type="SMART" id="SM00304">
    <property type="entry name" value="HAMP"/>
    <property type="match status" value="1"/>
</dbReference>
<reference evidence="5" key="1">
    <citation type="journal article" date="2020" name="mSystems">
        <title>Genome- and Community-Level Interaction Insights into Carbon Utilization and Element Cycling Functions of Hydrothermarchaeota in Hydrothermal Sediment.</title>
        <authorList>
            <person name="Zhou Z."/>
            <person name="Liu Y."/>
            <person name="Xu W."/>
            <person name="Pan J."/>
            <person name="Luo Z.H."/>
            <person name="Li M."/>
        </authorList>
    </citation>
    <scope>NUCLEOTIDE SEQUENCE [LARGE SCALE GENOMIC DNA]</scope>
    <source>
        <strain evidence="5">HyVt-237</strain>
    </source>
</reference>
<organism evidence="5">
    <name type="scientific">candidate division WOR-3 bacterium</name>
    <dbReference type="NCBI Taxonomy" id="2052148"/>
    <lineage>
        <taxon>Bacteria</taxon>
        <taxon>Bacteria division WOR-3</taxon>
    </lineage>
</organism>
<dbReference type="PANTHER" id="PTHR43155:SF2">
    <property type="entry name" value="CYCLIC DI-GMP PHOSPHODIESTERASE PA4108"/>
    <property type="match status" value="1"/>
</dbReference>
<dbReference type="CDD" id="cd06225">
    <property type="entry name" value="HAMP"/>
    <property type="match status" value="1"/>
</dbReference>
<feature type="domain" description="HAMP" evidence="3">
    <location>
        <begin position="189"/>
        <end position="241"/>
    </location>
</feature>
<dbReference type="InterPro" id="IPR033417">
    <property type="entry name" value="CHASE8"/>
</dbReference>
<dbReference type="InterPro" id="IPR003607">
    <property type="entry name" value="HD/PDEase_dom"/>
</dbReference>
<dbReference type="InterPro" id="IPR037522">
    <property type="entry name" value="HD_GYP_dom"/>
</dbReference>
<dbReference type="Gene3D" id="6.10.340.10">
    <property type="match status" value="1"/>
</dbReference>
<dbReference type="Pfam" id="PF17152">
    <property type="entry name" value="CHASE8"/>
    <property type="match status" value="1"/>
</dbReference>
<evidence type="ECO:0000313" key="5">
    <source>
        <dbReference type="EMBL" id="HDM90246.1"/>
    </source>
</evidence>
<dbReference type="SUPFAM" id="SSF158472">
    <property type="entry name" value="HAMP domain-like"/>
    <property type="match status" value="1"/>
</dbReference>
<dbReference type="SUPFAM" id="SSF55781">
    <property type="entry name" value="GAF domain-like"/>
    <property type="match status" value="1"/>
</dbReference>
<dbReference type="InterPro" id="IPR029151">
    <property type="entry name" value="Sensor-like_sf"/>
</dbReference>
<dbReference type="EMBL" id="DRBW01000140">
    <property type="protein sequence ID" value="HDM90246.1"/>
    <property type="molecule type" value="Genomic_DNA"/>
</dbReference>
<proteinExistence type="predicted"/>
<dbReference type="Gene3D" id="1.10.3210.10">
    <property type="entry name" value="Hypothetical protein af1432"/>
    <property type="match status" value="1"/>
</dbReference>
<name>A0A7C0X8P1_UNCW3</name>
<dbReference type="Pfam" id="PF13487">
    <property type="entry name" value="HD_5"/>
    <property type="match status" value="1"/>
</dbReference>
<dbReference type="InterPro" id="IPR003660">
    <property type="entry name" value="HAMP_dom"/>
</dbReference>
<comment type="caution">
    <text evidence="5">The sequence shown here is derived from an EMBL/GenBank/DDBJ whole genome shotgun (WGS) entry which is preliminary data.</text>
</comment>
<dbReference type="InterPro" id="IPR003018">
    <property type="entry name" value="GAF"/>
</dbReference>
<dbReference type="GO" id="GO:0016020">
    <property type="term" value="C:membrane"/>
    <property type="evidence" value="ECO:0007669"/>
    <property type="project" value="InterPro"/>
</dbReference>
<dbReference type="PROSITE" id="PS51832">
    <property type="entry name" value="HD_GYP"/>
    <property type="match status" value="1"/>
</dbReference>
<dbReference type="GO" id="GO:0007165">
    <property type="term" value="P:signal transduction"/>
    <property type="evidence" value="ECO:0007669"/>
    <property type="project" value="InterPro"/>
</dbReference>
<dbReference type="Proteomes" id="UP000885931">
    <property type="component" value="Unassembled WGS sequence"/>
</dbReference>
<sequence>MRLVARILREKWQASIRTKLVTLFTLLVAAIAAFVMVYFPYRQEQDEFKSMREKGQSIAEVAAYNIAPALYFEDIDAVNETFKSIEQLEDVTYIVVVDRSGRVIASYRGNEAREANFTDVSGEGRISKNSPVFKTMTPIVLDGEEIGRLYMGWSLMKLKEGVRRARLTVLIIGFLIMVLGFAAVTVISSTITEPLNKIVRTAKEIAAGDLSKRAPVLSRDEIGYLAETFNQMVDNLQRAQGELQKINRNLEKLVDERTRNLQMEVRRRLKAQKALEERLGYESLIATISSRFINLSNEEIDSGIQESLRQLGQFVGADRCYVVLLSEDGREKKCIYEWQAKDVKPWVGDKQFFLTTKCPWWKKLLKNTGGLCVNKLSDLPPEAADLKSCLAAEGVKSAILVPLFYERKIIGFLRIDAVKRERRWPKNMITFLKLVGEIIANAIGRKQAYEELKTSYEKVKKSVISTVNAMSKVIELRDPYTAGHQQRVALLASAIAREMGLPEERVFGIQLAALIHDIGKIYVPADILAKPGKLTEIEFEMIKTHPELGYNALKMIEFPWPIAEIIRQHHERLDGSGYPHGLKGDEILLEARIIGVADVVEAMASHRPYRPSLGIDAALEEITRNSGKLYDPEVVKACVRLFREKGFDFEKEPQLLSSLHL</sequence>
<feature type="domain" description="HD-GYP" evidence="4">
    <location>
        <begin position="459"/>
        <end position="654"/>
    </location>
</feature>
<dbReference type="SMART" id="SM00471">
    <property type="entry name" value="HDc"/>
    <property type="match status" value="1"/>
</dbReference>